<organism evidence="3 4">
    <name type="scientific">Pythium oligandrum</name>
    <name type="common">Mycoparasitic fungus</name>
    <dbReference type="NCBI Taxonomy" id="41045"/>
    <lineage>
        <taxon>Eukaryota</taxon>
        <taxon>Sar</taxon>
        <taxon>Stramenopiles</taxon>
        <taxon>Oomycota</taxon>
        <taxon>Peronosporomycetes</taxon>
        <taxon>Pythiales</taxon>
        <taxon>Pythiaceae</taxon>
        <taxon>Pythium</taxon>
    </lineage>
</organism>
<keyword evidence="4" id="KW-1185">Reference proteome</keyword>
<dbReference type="PROSITE" id="PS51253">
    <property type="entry name" value="HTH_CENPB"/>
    <property type="match status" value="2"/>
</dbReference>
<keyword evidence="1" id="KW-0238">DNA-binding</keyword>
<dbReference type="GO" id="GO:0005634">
    <property type="term" value="C:nucleus"/>
    <property type="evidence" value="ECO:0007669"/>
    <property type="project" value="TreeGrafter"/>
</dbReference>
<name>A0A8K1FKN8_PYTOL</name>
<feature type="domain" description="HTH CENPB-type" evidence="2">
    <location>
        <begin position="79"/>
        <end position="151"/>
    </location>
</feature>
<dbReference type="Pfam" id="PF03221">
    <property type="entry name" value="HTH_Tnp_Tc5"/>
    <property type="match status" value="2"/>
</dbReference>
<dbReference type="InterPro" id="IPR050863">
    <property type="entry name" value="CenT-Element_Derived"/>
</dbReference>
<dbReference type="PANTHER" id="PTHR19303">
    <property type="entry name" value="TRANSPOSON"/>
    <property type="match status" value="1"/>
</dbReference>
<dbReference type="PANTHER" id="PTHR19303:SF73">
    <property type="entry name" value="PROTEIN PDC2"/>
    <property type="match status" value="1"/>
</dbReference>
<dbReference type="OrthoDB" id="162969at2759"/>
<protein>
    <recommendedName>
        <fullName evidence="2">HTH CENPB-type domain-containing protein</fullName>
    </recommendedName>
</protein>
<dbReference type="SUPFAM" id="SSF46689">
    <property type="entry name" value="Homeodomain-like"/>
    <property type="match status" value="2"/>
</dbReference>
<accession>A0A8K1FKN8</accession>
<dbReference type="AlphaFoldDB" id="A0A8K1FKN8"/>
<dbReference type="InterPro" id="IPR009057">
    <property type="entry name" value="Homeodomain-like_sf"/>
</dbReference>
<evidence type="ECO:0000313" key="4">
    <source>
        <dbReference type="Proteomes" id="UP000794436"/>
    </source>
</evidence>
<dbReference type="InterPro" id="IPR006600">
    <property type="entry name" value="HTH_CenpB_DNA-bd_dom"/>
</dbReference>
<gene>
    <name evidence="3" type="ORF">Poli38472_012436</name>
</gene>
<reference evidence="3" key="1">
    <citation type="submission" date="2019-03" db="EMBL/GenBank/DDBJ databases">
        <title>Long read genome sequence of the mycoparasitic Pythium oligandrum ATCC 38472 isolated from sugarbeet rhizosphere.</title>
        <authorList>
            <person name="Gaulin E."/>
        </authorList>
    </citation>
    <scope>NUCLEOTIDE SEQUENCE</scope>
    <source>
        <strain evidence="3">ATCC 38472_TT</strain>
    </source>
</reference>
<feature type="domain" description="HTH CENPB-type" evidence="2">
    <location>
        <begin position="234"/>
        <end position="308"/>
    </location>
</feature>
<dbReference type="GO" id="GO:0003677">
    <property type="term" value="F:DNA binding"/>
    <property type="evidence" value="ECO:0007669"/>
    <property type="project" value="UniProtKB-KW"/>
</dbReference>
<evidence type="ECO:0000313" key="3">
    <source>
        <dbReference type="EMBL" id="TMW67320.1"/>
    </source>
</evidence>
<comment type="caution">
    <text evidence="3">The sequence shown here is derived from an EMBL/GenBank/DDBJ whole genome shotgun (WGS) entry which is preliminary data.</text>
</comment>
<evidence type="ECO:0000256" key="1">
    <source>
        <dbReference type="ARBA" id="ARBA00023125"/>
    </source>
</evidence>
<dbReference type="Proteomes" id="UP000794436">
    <property type="component" value="Unassembled WGS sequence"/>
</dbReference>
<evidence type="ECO:0000259" key="2">
    <source>
        <dbReference type="PROSITE" id="PS51253"/>
    </source>
</evidence>
<proteinExistence type="predicted"/>
<dbReference type="Gene3D" id="1.10.10.60">
    <property type="entry name" value="Homeodomain-like"/>
    <property type="match status" value="4"/>
</dbReference>
<dbReference type="EMBL" id="SPLM01000005">
    <property type="protein sequence ID" value="TMW67320.1"/>
    <property type="molecule type" value="Genomic_DNA"/>
</dbReference>
<sequence length="333" mass="38238">MARSYTSLPKRTTLTYKQRLTICEHARKNPDIKHGDLAIWAALEFRLPKPPSDATIRAIRTKEEEWKAALASGSVDAGNRRKKSQVQAPEVEMALLEWIAEQDNDHIKCKEIQNKAEELADAMGIPHDKRPKYSNGWLSSFQERHGLTPGAKQRKQKKMKSLSDPIPARIVLTYKQRHQLCQHASANPELNKTQLAAWATEKFRLRKYISNHAVSNILKRADEWERVAVRDAINIKHLRLPAAPEVDALLATWLMRRRDRGVHTSGREIMDKGRSIANELQIPEKEQPKFSKGWLQSFLTRHHLTSWDTAGKRRAAVEDEGSRKKSRVDHILN</sequence>
<dbReference type="SMART" id="SM00674">
    <property type="entry name" value="CENPB"/>
    <property type="match status" value="2"/>
</dbReference>